<reference evidence="2" key="1">
    <citation type="submission" date="2020-10" db="EMBL/GenBank/DDBJ databases">
        <authorList>
            <person name="Delgado J.A."/>
            <person name="Gonzalez J.M."/>
        </authorList>
    </citation>
    <scope>NUCLEOTIDE SEQUENCE</scope>
    <source>
        <strain evidence="2">23.6</strain>
    </source>
</reference>
<evidence type="ECO:0000313" key="2">
    <source>
        <dbReference type="EMBL" id="UOE74795.1"/>
    </source>
</evidence>
<gene>
    <name evidence="2" type="ORF">IMI45_10435</name>
</gene>
<keyword evidence="1" id="KW-0472">Membrane</keyword>
<evidence type="ECO:0000313" key="3">
    <source>
        <dbReference type="Proteomes" id="UP001058458"/>
    </source>
</evidence>
<accession>A0AB38QXB9</accession>
<feature type="transmembrane region" description="Helical" evidence="1">
    <location>
        <begin position="20"/>
        <end position="42"/>
    </location>
</feature>
<protein>
    <submittedName>
        <fullName evidence="2">Uncharacterized protein</fullName>
    </submittedName>
</protein>
<sequence length="48" mass="5795">MGIFICIDEFSEWRSYLPVIAYFVLGLVVIWKDPLKVVWLFTWMKNNI</sequence>
<dbReference type="EMBL" id="CP063414">
    <property type="protein sequence ID" value="UOE74795.1"/>
    <property type="molecule type" value="Genomic_DNA"/>
</dbReference>
<keyword evidence="1" id="KW-0812">Transmembrane</keyword>
<organism evidence="2 3">
    <name type="scientific">Parageobacillus thermoglucosidasius</name>
    <name type="common">Geobacillus thermoglucosidasius</name>
    <dbReference type="NCBI Taxonomy" id="1426"/>
    <lineage>
        <taxon>Bacteria</taxon>
        <taxon>Bacillati</taxon>
        <taxon>Bacillota</taxon>
        <taxon>Bacilli</taxon>
        <taxon>Bacillales</taxon>
        <taxon>Anoxybacillaceae</taxon>
        <taxon>Parageobacillus</taxon>
    </lineage>
</organism>
<proteinExistence type="predicted"/>
<name>A0AB38QXB9_PARTM</name>
<evidence type="ECO:0000256" key="1">
    <source>
        <dbReference type="SAM" id="Phobius"/>
    </source>
</evidence>
<dbReference type="RefSeq" id="WP_155116386.1">
    <property type="nucleotide sequence ID" value="NZ_BHZK01000001.1"/>
</dbReference>
<dbReference type="Proteomes" id="UP001058458">
    <property type="component" value="Chromosome"/>
</dbReference>
<keyword evidence="1" id="KW-1133">Transmembrane helix</keyword>
<dbReference type="AlphaFoldDB" id="A0AB38QXB9"/>